<evidence type="ECO:0000313" key="1">
    <source>
        <dbReference type="EMBL" id="CAK5084338.1"/>
    </source>
</evidence>
<sequence>MRNAYDDTIIEADFNPDDLPQRPPSQMDYDEIIAFHLRKYWAASEAATSKFSERMQLWEARMTLALDEESQHREFDTRQYGDELLDKFDGQIGTEVDFTQMLQSIPNEYDRSRYLLVTLILANMGNLEINVVDDDNIQNGQKNGGGEHLLERETSPVPNVTDHIQLKLLKLERHHQIFEEEQRLLAGISD</sequence>
<accession>A0ACB1A1U6</accession>
<gene>
    <name evidence="1" type="ORF">MENTE1834_LOCUS31730</name>
</gene>
<keyword evidence="2" id="KW-1185">Reference proteome</keyword>
<dbReference type="EMBL" id="CAVMJV010000053">
    <property type="protein sequence ID" value="CAK5084338.1"/>
    <property type="molecule type" value="Genomic_DNA"/>
</dbReference>
<organism evidence="1 2">
    <name type="scientific">Meloidogyne enterolobii</name>
    <name type="common">Root-knot nematode worm</name>
    <name type="synonym">Meloidogyne mayaguensis</name>
    <dbReference type="NCBI Taxonomy" id="390850"/>
    <lineage>
        <taxon>Eukaryota</taxon>
        <taxon>Metazoa</taxon>
        <taxon>Ecdysozoa</taxon>
        <taxon>Nematoda</taxon>
        <taxon>Chromadorea</taxon>
        <taxon>Rhabditida</taxon>
        <taxon>Tylenchina</taxon>
        <taxon>Tylenchomorpha</taxon>
        <taxon>Tylenchoidea</taxon>
        <taxon>Meloidogynidae</taxon>
        <taxon>Meloidogyninae</taxon>
        <taxon>Meloidogyne</taxon>
    </lineage>
</organism>
<protein>
    <submittedName>
        <fullName evidence="1">Uncharacterized protein</fullName>
    </submittedName>
</protein>
<proteinExistence type="predicted"/>
<evidence type="ECO:0000313" key="2">
    <source>
        <dbReference type="Proteomes" id="UP001497535"/>
    </source>
</evidence>
<comment type="caution">
    <text evidence="1">The sequence shown here is derived from an EMBL/GenBank/DDBJ whole genome shotgun (WGS) entry which is preliminary data.</text>
</comment>
<name>A0ACB1A1U6_MELEN</name>
<dbReference type="Proteomes" id="UP001497535">
    <property type="component" value="Unassembled WGS sequence"/>
</dbReference>
<reference evidence="1" key="1">
    <citation type="submission" date="2023-11" db="EMBL/GenBank/DDBJ databases">
        <authorList>
            <person name="Poullet M."/>
        </authorList>
    </citation>
    <scope>NUCLEOTIDE SEQUENCE</scope>
    <source>
        <strain evidence="1">E1834</strain>
    </source>
</reference>